<organism evidence="5">
    <name type="scientific">metagenome</name>
    <dbReference type="NCBI Taxonomy" id="256318"/>
    <lineage>
        <taxon>unclassified sequences</taxon>
        <taxon>metagenomes</taxon>
    </lineage>
</organism>
<dbReference type="EMBL" id="CZKA01000004">
    <property type="protein sequence ID" value="CUR54032.1"/>
    <property type="molecule type" value="Genomic_DNA"/>
</dbReference>
<evidence type="ECO:0000259" key="4">
    <source>
        <dbReference type="PROSITE" id="PS51186"/>
    </source>
</evidence>
<protein>
    <submittedName>
        <fullName evidence="5">GCN5-related N-acetyltransferase</fullName>
    </submittedName>
</protein>
<evidence type="ECO:0000256" key="2">
    <source>
        <dbReference type="ARBA" id="ARBA00023315"/>
    </source>
</evidence>
<dbReference type="InterPro" id="IPR050832">
    <property type="entry name" value="Bact_Acetyltransf"/>
</dbReference>
<dbReference type="InterPro" id="IPR000182">
    <property type="entry name" value="GNAT_dom"/>
</dbReference>
<feature type="region of interest" description="Disordered" evidence="3">
    <location>
        <begin position="134"/>
        <end position="156"/>
    </location>
</feature>
<dbReference type="SUPFAM" id="SSF55729">
    <property type="entry name" value="Acyl-CoA N-acyltransferases (Nat)"/>
    <property type="match status" value="1"/>
</dbReference>
<dbReference type="PANTHER" id="PTHR43877">
    <property type="entry name" value="AMINOALKYLPHOSPHONATE N-ACETYLTRANSFERASE-RELATED-RELATED"/>
    <property type="match status" value="1"/>
</dbReference>
<gene>
    <name evidence="5" type="ORF">NOCA2120065</name>
</gene>
<evidence type="ECO:0000256" key="3">
    <source>
        <dbReference type="SAM" id="MobiDB-lite"/>
    </source>
</evidence>
<dbReference type="Pfam" id="PF13508">
    <property type="entry name" value="Acetyltransf_7"/>
    <property type="match status" value="1"/>
</dbReference>
<proteinExistence type="predicted"/>
<dbReference type="AlphaFoldDB" id="A0A2P2C008"/>
<name>A0A2P2C008_9ZZZZ</name>
<accession>A0A2P2C008</accession>
<dbReference type="GO" id="GO:0016747">
    <property type="term" value="F:acyltransferase activity, transferring groups other than amino-acyl groups"/>
    <property type="evidence" value="ECO:0007669"/>
    <property type="project" value="InterPro"/>
</dbReference>
<feature type="domain" description="N-acetyltransferase" evidence="4">
    <location>
        <begin position="9"/>
        <end position="156"/>
    </location>
</feature>
<dbReference type="CDD" id="cd04301">
    <property type="entry name" value="NAT_SF"/>
    <property type="match status" value="1"/>
</dbReference>
<keyword evidence="1 5" id="KW-0808">Transferase</keyword>
<evidence type="ECO:0000256" key="1">
    <source>
        <dbReference type="ARBA" id="ARBA00022679"/>
    </source>
</evidence>
<evidence type="ECO:0000313" key="5">
    <source>
        <dbReference type="EMBL" id="CUR54032.1"/>
    </source>
</evidence>
<reference evidence="5" key="1">
    <citation type="submission" date="2015-08" db="EMBL/GenBank/DDBJ databases">
        <authorList>
            <person name="Babu N.S."/>
            <person name="Beckwith C.J."/>
            <person name="Beseler K.G."/>
            <person name="Brison A."/>
            <person name="Carone J.V."/>
            <person name="Caskin T.P."/>
            <person name="Diamond M."/>
            <person name="Durham M.E."/>
            <person name="Foxe J.M."/>
            <person name="Go M."/>
            <person name="Henderson B.A."/>
            <person name="Jones I.B."/>
            <person name="McGettigan J.A."/>
            <person name="Micheletti S.J."/>
            <person name="Nasrallah M.E."/>
            <person name="Ortiz D."/>
            <person name="Piller C.R."/>
            <person name="Privatt S.R."/>
            <person name="Schneider S.L."/>
            <person name="Sharp S."/>
            <person name="Smith T.C."/>
            <person name="Stanton J.D."/>
            <person name="Ullery H.E."/>
            <person name="Wilson R.J."/>
            <person name="Serrano M.G."/>
            <person name="Buck G."/>
            <person name="Lee V."/>
            <person name="Wang Y."/>
            <person name="Carvalho R."/>
            <person name="Voegtly L."/>
            <person name="Shi R."/>
            <person name="Duckworth R."/>
            <person name="Johnson A."/>
            <person name="Loviza R."/>
            <person name="Walstead R."/>
            <person name="Shah Z."/>
            <person name="Kiflezghi M."/>
            <person name="Wade K."/>
            <person name="Ball S.L."/>
            <person name="Bradley K.W."/>
            <person name="Asai D.J."/>
            <person name="Bowman C.A."/>
            <person name="Russell D.A."/>
            <person name="Pope W.H."/>
            <person name="Jacobs-Sera D."/>
            <person name="Hendrix R.W."/>
            <person name="Hatfull G.F."/>
        </authorList>
    </citation>
    <scope>NUCLEOTIDE SEQUENCE</scope>
</reference>
<dbReference type="PROSITE" id="PS51186">
    <property type="entry name" value="GNAT"/>
    <property type="match status" value="1"/>
</dbReference>
<sequence>MGPTDEADLRLRPAAEADLPALAEIYLEARAAAAMPPGVHPEREVREWYAGWDLAALEVWVAETSGGVVGFAAVRESWLESLYVVPAAAGRGVGSALLDLVKAIRPDGFELWVFEVNTPARAFYRARGLTELERTDGSGNEEQAPDIRVGWSPPRD</sequence>
<keyword evidence="2" id="KW-0012">Acyltransferase</keyword>
<dbReference type="InterPro" id="IPR016181">
    <property type="entry name" value="Acyl_CoA_acyltransferase"/>
</dbReference>
<dbReference type="Gene3D" id="3.40.630.30">
    <property type="match status" value="1"/>
</dbReference>